<keyword evidence="2" id="KW-1185">Reference proteome</keyword>
<accession>A0ACC1DJL3</accession>
<name>A0ACC1DJL3_9NEOP</name>
<dbReference type="EMBL" id="CM034387">
    <property type="protein sequence ID" value="KAJ0184169.1"/>
    <property type="molecule type" value="Genomic_DNA"/>
</dbReference>
<dbReference type="Proteomes" id="UP000824533">
    <property type="component" value="Linkage Group LG01"/>
</dbReference>
<sequence length="97" mass="10320">MKSFILFVCLVLAVSYVQASLFANMETRTTDAMTSGIDNLREGIKAIANDTKNVIEENNEIAKELVKGTVEDLKNITAIMGSANAATNSTSGNSTST</sequence>
<organism evidence="1 2">
    <name type="scientific">Dendrolimus kikuchii</name>
    <dbReference type="NCBI Taxonomy" id="765133"/>
    <lineage>
        <taxon>Eukaryota</taxon>
        <taxon>Metazoa</taxon>
        <taxon>Ecdysozoa</taxon>
        <taxon>Arthropoda</taxon>
        <taxon>Hexapoda</taxon>
        <taxon>Insecta</taxon>
        <taxon>Pterygota</taxon>
        <taxon>Neoptera</taxon>
        <taxon>Endopterygota</taxon>
        <taxon>Lepidoptera</taxon>
        <taxon>Glossata</taxon>
        <taxon>Ditrysia</taxon>
        <taxon>Bombycoidea</taxon>
        <taxon>Lasiocampidae</taxon>
        <taxon>Dendrolimus</taxon>
    </lineage>
</organism>
<evidence type="ECO:0000313" key="1">
    <source>
        <dbReference type="EMBL" id="KAJ0184169.1"/>
    </source>
</evidence>
<gene>
    <name evidence="1" type="ORF">K1T71_000592</name>
</gene>
<protein>
    <submittedName>
        <fullName evidence="1">Uncharacterized protein</fullName>
    </submittedName>
</protein>
<reference evidence="1 2" key="1">
    <citation type="journal article" date="2021" name="Front. Genet.">
        <title>Chromosome-Level Genome Assembly Reveals Significant Gene Expansion in the Toll and IMD Signaling Pathways of Dendrolimus kikuchii.</title>
        <authorList>
            <person name="Zhou J."/>
            <person name="Wu P."/>
            <person name="Xiong Z."/>
            <person name="Liu N."/>
            <person name="Zhao N."/>
            <person name="Ji M."/>
            <person name="Qiu Y."/>
            <person name="Yang B."/>
        </authorList>
    </citation>
    <scope>NUCLEOTIDE SEQUENCE [LARGE SCALE GENOMIC DNA]</scope>
    <source>
        <strain evidence="1">Ann1</strain>
    </source>
</reference>
<comment type="caution">
    <text evidence="1">The sequence shown here is derived from an EMBL/GenBank/DDBJ whole genome shotgun (WGS) entry which is preliminary data.</text>
</comment>
<proteinExistence type="predicted"/>
<evidence type="ECO:0000313" key="2">
    <source>
        <dbReference type="Proteomes" id="UP000824533"/>
    </source>
</evidence>